<proteinExistence type="predicted"/>
<feature type="region of interest" description="Disordered" evidence="2">
    <location>
        <begin position="356"/>
        <end position="397"/>
    </location>
</feature>
<protein>
    <recommendedName>
        <fullName evidence="5">C3H1-type domain-containing protein</fullName>
    </recommendedName>
</protein>
<evidence type="ECO:0000313" key="4">
    <source>
        <dbReference type="Proteomes" id="UP001203852"/>
    </source>
</evidence>
<sequence>MSDAPPNPQPPLLALRDRRLLRNSASSTTVSSLQDQSMPWTASAALRQTSNPVVGSPLQQSFPAYPNTSSAPNTPQMQDTPSRPAREQHGRRRGDTRSSSVPSIVRQPSGSQHMVHGTRGPSRTQPSSHTTTPYRHSPTNSGTGGPVKPNRNSVKHLTCYWWHKTSRCRRTDEECLYAHWDTGRYTDPPKQVNPGEPAKAGKSLQRALQKKEEDERRGAHLMQALTHVQGSSTDVSSREVTPPNGLNSQAYGSSTTPSPVAVGPFEEFKYKLENICAQAEAGIRRDWVQSEAVEALQMANRQLQEENDFLKTERLQLLADIDELGAYHRSLLAERQVLRDTIMRMQYPYGPLTSPWGAVRPGAHQPDNNNNNDNSGAPSEIQSDEVESMLKTLGPEF</sequence>
<organism evidence="3 4">
    <name type="scientific">Exophiala viscosa</name>
    <dbReference type="NCBI Taxonomy" id="2486360"/>
    <lineage>
        <taxon>Eukaryota</taxon>
        <taxon>Fungi</taxon>
        <taxon>Dikarya</taxon>
        <taxon>Ascomycota</taxon>
        <taxon>Pezizomycotina</taxon>
        <taxon>Eurotiomycetes</taxon>
        <taxon>Chaetothyriomycetidae</taxon>
        <taxon>Chaetothyriales</taxon>
        <taxon>Herpotrichiellaceae</taxon>
        <taxon>Exophiala</taxon>
    </lineage>
</organism>
<name>A0AAN6DSQ2_9EURO</name>
<feature type="coiled-coil region" evidence="1">
    <location>
        <begin position="293"/>
        <end position="320"/>
    </location>
</feature>
<evidence type="ECO:0000256" key="2">
    <source>
        <dbReference type="SAM" id="MobiDB-lite"/>
    </source>
</evidence>
<feature type="region of interest" description="Disordered" evidence="2">
    <location>
        <begin position="52"/>
        <end position="151"/>
    </location>
</feature>
<feature type="compositionally biased region" description="Polar residues" evidence="2">
    <location>
        <begin position="52"/>
        <end position="81"/>
    </location>
</feature>
<evidence type="ECO:0000313" key="3">
    <source>
        <dbReference type="EMBL" id="KAI1611846.1"/>
    </source>
</evidence>
<reference evidence="3" key="1">
    <citation type="journal article" date="2022" name="bioRxiv">
        <title>Deciphering the potential niche of two novel black yeast fungi from a biological soil crust based on their genomes, phenotypes, and melanin regulation.</title>
        <authorList>
            <consortium name="DOE Joint Genome Institute"/>
            <person name="Carr E.C."/>
            <person name="Barton Q."/>
            <person name="Grambo S."/>
            <person name="Sullivan M."/>
            <person name="Renfro C.M."/>
            <person name="Kuo A."/>
            <person name="Pangilinan J."/>
            <person name="Lipzen A."/>
            <person name="Keymanesh K."/>
            <person name="Savage E."/>
            <person name="Barry K."/>
            <person name="Grigoriev I.V."/>
            <person name="Riekhof W.R."/>
            <person name="Harris S.S."/>
        </authorList>
    </citation>
    <scope>NUCLEOTIDE SEQUENCE</scope>
    <source>
        <strain evidence="3">JF 03-4F</strain>
    </source>
</reference>
<evidence type="ECO:0000256" key="1">
    <source>
        <dbReference type="SAM" id="Coils"/>
    </source>
</evidence>
<feature type="compositionally biased region" description="Basic and acidic residues" evidence="2">
    <location>
        <begin position="84"/>
        <end position="96"/>
    </location>
</feature>
<keyword evidence="4" id="KW-1185">Reference proteome</keyword>
<dbReference type="EMBL" id="MU404355">
    <property type="protein sequence ID" value="KAI1611846.1"/>
    <property type="molecule type" value="Genomic_DNA"/>
</dbReference>
<comment type="caution">
    <text evidence="3">The sequence shown here is derived from an EMBL/GenBank/DDBJ whole genome shotgun (WGS) entry which is preliminary data.</text>
</comment>
<feature type="compositionally biased region" description="Polar residues" evidence="2">
    <location>
        <begin position="121"/>
        <end position="141"/>
    </location>
</feature>
<gene>
    <name evidence="3" type="ORF">EDD36DRAFT_465699</name>
</gene>
<feature type="compositionally biased region" description="Polar residues" evidence="2">
    <location>
        <begin position="97"/>
        <end position="112"/>
    </location>
</feature>
<keyword evidence="1" id="KW-0175">Coiled coil</keyword>
<dbReference type="AlphaFoldDB" id="A0AAN6DSQ2"/>
<feature type="region of interest" description="Disordered" evidence="2">
    <location>
        <begin position="227"/>
        <end position="257"/>
    </location>
</feature>
<evidence type="ECO:0008006" key="5">
    <source>
        <dbReference type="Google" id="ProtNLM"/>
    </source>
</evidence>
<dbReference type="Proteomes" id="UP001203852">
    <property type="component" value="Unassembled WGS sequence"/>
</dbReference>
<accession>A0AAN6DSQ2</accession>